<accession>A0ACC0PRQ4</accession>
<organism evidence="1 2">
    <name type="scientific">Rhododendron molle</name>
    <name type="common">Chinese azalea</name>
    <name type="synonym">Azalea mollis</name>
    <dbReference type="NCBI Taxonomy" id="49168"/>
    <lineage>
        <taxon>Eukaryota</taxon>
        <taxon>Viridiplantae</taxon>
        <taxon>Streptophyta</taxon>
        <taxon>Embryophyta</taxon>
        <taxon>Tracheophyta</taxon>
        <taxon>Spermatophyta</taxon>
        <taxon>Magnoliopsida</taxon>
        <taxon>eudicotyledons</taxon>
        <taxon>Gunneridae</taxon>
        <taxon>Pentapetalae</taxon>
        <taxon>asterids</taxon>
        <taxon>Ericales</taxon>
        <taxon>Ericaceae</taxon>
        <taxon>Ericoideae</taxon>
        <taxon>Rhodoreae</taxon>
        <taxon>Rhododendron</taxon>
    </lineage>
</organism>
<keyword evidence="2" id="KW-1185">Reference proteome</keyword>
<gene>
    <name evidence="1" type="ORF">RHMOL_Rhmol02G0198700</name>
</gene>
<protein>
    <submittedName>
        <fullName evidence="1">Uncharacterized protein</fullName>
    </submittedName>
</protein>
<evidence type="ECO:0000313" key="2">
    <source>
        <dbReference type="Proteomes" id="UP001062846"/>
    </source>
</evidence>
<proteinExistence type="predicted"/>
<comment type="caution">
    <text evidence="1">The sequence shown here is derived from an EMBL/GenBank/DDBJ whole genome shotgun (WGS) entry which is preliminary data.</text>
</comment>
<sequence length="108" mass="12342">MLTKGIKLKKGSLTVSSQSRRRLSKEAKCKGIARPFDIGAPMGKMRFPSSMDRERALVMDMYSDDFDFERGLASRATKVKAPALAQFRDIFDPTYEPWEEVHDAWDHS</sequence>
<evidence type="ECO:0000313" key="1">
    <source>
        <dbReference type="EMBL" id="KAI8568432.1"/>
    </source>
</evidence>
<reference evidence="1" key="1">
    <citation type="submission" date="2022-02" db="EMBL/GenBank/DDBJ databases">
        <title>Plant Genome Project.</title>
        <authorList>
            <person name="Zhang R.-G."/>
        </authorList>
    </citation>
    <scope>NUCLEOTIDE SEQUENCE</scope>
    <source>
        <strain evidence="1">AT1</strain>
    </source>
</reference>
<name>A0ACC0PRQ4_RHOML</name>
<dbReference type="EMBL" id="CM046389">
    <property type="protein sequence ID" value="KAI8568432.1"/>
    <property type="molecule type" value="Genomic_DNA"/>
</dbReference>
<dbReference type="Proteomes" id="UP001062846">
    <property type="component" value="Chromosome 2"/>
</dbReference>